<evidence type="ECO:0000256" key="2">
    <source>
        <dbReference type="ARBA" id="ARBA00022771"/>
    </source>
</evidence>
<evidence type="ECO:0000256" key="4">
    <source>
        <dbReference type="PROSITE-ProRule" id="PRU00175"/>
    </source>
</evidence>
<keyword evidence="3" id="KW-0862">Zinc</keyword>
<accession>A0A9P4GU32</accession>
<proteinExistence type="predicted"/>
<dbReference type="SMART" id="SM00184">
    <property type="entry name" value="RING"/>
    <property type="match status" value="1"/>
</dbReference>
<dbReference type="SUPFAM" id="SSF57850">
    <property type="entry name" value="RING/U-box"/>
    <property type="match status" value="1"/>
</dbReference>
<dbReference type="InterPro" id="IPR011016">
    <property type="entry name" value="Znf_RING-CH"/>
</dbReference>
<dbReference type="PANTHER" id="PTHR45676">
    <property type="entry name" value="RING-H2 FINGER PROTEIN ATL51-RELATED"/>
    <property type="match status" value="1"/>
</dbReference>
<feature type="non-terminal residue" evidence="7">
    <location>
        <position position="156"/>
    </location>
</feature>
<comment type="caution">
    <text evidence="7">The sequence shown here is derived from an EMBL/GenBank/DDBJ whole genome shotgun (WGS) entry which is preliminary data.</text>
</comment>
<dbReference type="Proteomes" id="UP000800039">
    <property type="component" value="Unassembled WGS sequence"/>
</dbReference>
<keyword evidence="1" id="KW-0479">Metal-binding</keyword>
<dbReference type="PANTHER" id="PTHR45676:SF41">
    <property type="entry name" value="RING-H2 FINGER PROTEIN ATL66"/>
    <property type="match status" value="1"/>
</dbReference>
<dbReference type="GO" id="GO:0008270">
    <property type="term" value="F:zinc ion binding"/>
    <property type="evidence" value="ECO:0007669"/>
    <property type="project" value="UniProtKB-KW"/>
</dbReference>
<feature type="non-terminal residue" evidence="7">
    <location>
        <position position="1"/>
    </location>
</feature>
<organism evidence="7 8">
    <name type="scientific">Cucurbitaria berberidis CBS 394.84</name>
    <dbReference type="NCBI Taxonomy" id="1168544"/>
    <lineage>
        <taxon>Eukaryota</taxon>
        <taxon>Fungi</taxon>
        <taxon>Dikarya</taxon>
        <taxon>Ascomycota</taxon>
        <taxon>Pezizomycotina</taxon>
        <taxon>Dothideomycetes</taxon>
        <taxon>Pleosporomycetidae</taxon>
        <taxon>Pleosporales</taxon>
        <taxon>Pleosporineae</taxon>
        <taxon>Cucurbitariaceae</taxon>
        <taxon>Cucurbitaria</taxon>
    </lineage>
</organism>
<dbReference type="AlphaFoldDB" id="A0A9P4GU32"/>
<sequence>SAKSSTIVIAVIVPSVLIIVFLTLVIMNRRRGFIIPRLVGHNDAAVREERMKKRQNELESSIKTQHFDDWLAAQKEKNPGSLHTTDPVCAICLDEFAEDAQIRGLRCSHAFHAACLDEWFTRYNEYCPLCHGPIIPGRARRGGRERATPIPVILMV</sequence>
<reference evidence="7" key="1">
    <citation type="submission" date="2020-01" db="EMBL/GenBank/DDBJ databases">
        <authorList>
            <consortium name="DOE Joint Genome Institute"/>
            <person name="Haridas S."/>
            <person name="Albert R."/>
            <person name="Binder M."/>
            <person name="Bloem J."/>
            <person name="Labutti K."/>
            <person name="Salamov A."/>
            <person name="Andreopoulos B."/>
            <person name="Baker S.E."/>
            <person name="Barry K."/>
            <person name="Bills G."/>
            <person name="Bluhm B.H."/>
            <person name="Cannon C."/>
            <person name="Castanera R."/>
            <person name="Culley D.E."/>
            <person name="Daum C."/>
            <person name="Ezra D."/>
            <person name="Gonzalez J.B."/>
            <person name="Henrissat B."/>
            <person name="Kuo A."/>
            <person name="Liang C."/>
            <person name="Lipzen A."/>
            <person name="Lutzoni F."/>
            <person name="Magnuson J."/>
            <person name="Mondo S."/>
            <person name="Nolan M."/>
            <person name="Ohm R."/>
            <person name="Pangilinan J."/>
            <person name="Park H.-J."/>
            <person name="Ramirez L."/>
            <person name="Alfaro M."/>
            <person name="Sun H."/>
            <person name="Tritt A."/>
            <person name="Yoshinaga Y."/>
            <person name="Zwiers L.-H."/>
            <person name="Turgeon B.G."/>
            <person name="Goodwin S.B."/>
            <person name="Spatafora J.W."/>
            <person name="Crous P.W."/>
            <person name="Grigoriev I.V."/>
        </authorList>
    </citation>
    <scope>NUCLEOTIDE SEQUENCE</scope>
    <source>
        <strain evidence="7">CBS 394.84</strain>
    </source>
</reference>
<gene>
    <name evidence="7" type="ORF">K460DRAFT_252760</name>
</gene>
<dbReference type="Pfam" id="PF13639">
    <property type="entry name" value="zf-RING_2"/>
    <property type="match status" value="1"/>
</dbReference>
<dbReference type="InterPro" id="IPR013083">
    <property type="entry name" value="Znf_RING/FYVE/PHD"/>
</dbReference>
<keyword evidence="2 4" id="KW-0863">Zinc-finger</keyword>
<evidence type="ECO:0000256" key="1">
    <source>
        <dbReference type="ARBA" id="ARBA00022723"/>
    </source>
</evidence>
<evidence type="ECO:0000313" key="8">
    <source>
        <dbReference type="Proteomes" id="UP000800039"/>
    </source>
</evidence>
<keyword evidence="8" id="KW-1185">Reference proteome</keyword>
<dbReference type="InterPro" id="IPR001841">
    <property type="entry name" value="Znf_RING"/>
</dbReference>
<evidence type="ECO:0000313" key="7">
    <source>
        <dbReference type="EMBL" id="KAF1851380.1"/>
    </source>
</evidence>
<protein>
    <recommendedName>
        <fullName evidence="6">RING-type domain-containing protein</fullName>
    </recommendedName>
</protein>
<dbReference type="RefSeq" id="XP_040793943.1">
    <property type="nucleotide sequence ID" value="XM_040927395.1"/>
</dbReference>
<keyword evidence="5" id="KW-0472">Membrane</keyword>
<evidence type="ECO:0000259" key="6">
    <source>
        <dbReference type="PROSITE" id="PS50089"/>
    </source>
</evidence>
<dbReference type="Gene3D" id="3.30.40.10">
    <property type="entry name" value="Zinc/RING finger domain, C3HC4 (zinc finger)"/>
    <property type="match status" value="1"/>
</dbReference>
<evidence type="ECO:0000256" key="5">
    <source>
        <dbReference type="SAM" id="Phobius"/>
    </source>
</evidence>
<feature type="transmembrane region" description="Helical" evidence="5">
    <location>
        <begin position="6"/>
        <end position="27"/>
    </location>
</feature>
<keyword evidence="5" id="KW-0812">Transmembrane</keyword>
<name>A0A9P4GU32_9PLEO</name>
<feature type="domain" description="RING-type" evidence="6">
    <location>
        <begin position="89"/>
        <end position="131"/>
    </location>
</feature>
<dbReference type="OrthoDB" id="8062037at2759"/>
<dbReference type="PROSITE" id="PS50089">
    <property type="entry name" value="ZF_RING_2"/>
    <property type="match status" value="1"/>
</dbReference>
<evidence type="ECO:0000256" key="3">
    <source>
        <dbReference type="ARBA" id="ARBA00022833"/>
    </source>
</evidence>
<dbReference type="SMART" id="SM00744">
    <property type="entry name" value="RINGv"/>
    <property type="match status" value="1"/>
</dbReference>
<dbReference type="EMBL" id="ML976614">
    <property type="protein sequence ID" value="KAF1851380.1"/>
    <property type="molecule type" value="Genomic_DNA"/>
</dbReference>
<keyword evidence="5" id="KW-1133">Transmembrane helix</keyword>
<dbReference type="GeneID" id="63844648"/>